<proteinExistence type="predicted"/>
<dbReference type="AlphaFoldDB" id="A0AAD5WI03"/>
<name>A0AAD5WI03_PARTN</name>
<sequence>MVIDVRACESFENLHDFSSCDLNLKFYNLFPTVLASINNRNLSTTRLFPSGMLILQCVGLMRSSHKPLPIPFSRALFDKTSIDCN</sequence>
<dbReference type="Proteomes" id="UP001196413">
    <property type="component" value="Unassembled WGS sequence"/>
</dbReference>
<evidence type="ECO:0000313" key="2">
    <source>
        <dbReference type="Proteomes" id="UP001196413"/>
    </source>
</evidence>
<dbReference type="EMBL" id="JAHQIW010006937">
    <property type="protein sequence ID" value="KAJ1371224.1"/>
    <property type="molecule type" value="Genomic_DNA"/>
</dbReference>
<evidence type="ECO:0000313" key="1">
    <source>
        <dbReference type="EMBL" id="KAJ1371224.1"/>
    </source>
</evidence>
<gene>
    <name evidence="1" type="ORF">KIN20_033135</name>
</gene>
<protein>
    <submittedName>
        <fullName evidence="1">Uncharacterized protein</fullName>
    </submittedName>
</protein>
<reference evidence="1" key="1">
    <citation type="submission" date="2021-06" db="EMBL/GenBank/DDBJ databases">
        <title>Parelaphostrongylus tenuis whole genome reference sequence.</title>
        <authorList>
            <person name="Garwood T.J."/>
            <person name="Larsen P.A."/>
            <person name="Fountain-Jones N.M."/>
            <person name="Garbe J.R."/>
            <person name="Macchietto M.G."/>
            <person name="Kania S.A."/>
            <person name="Gerhold R.W."/>
            <person name="Richards J.E."/>
            <person name="Wolf T.M."/>
        </authorList>
    </citation>
    <scope>NUCLEOTIDE SEQUENCE</scope>
    <source>
        <strain evidence="1">MNPRO001-30</strain>
        <tissue evidence="1">Meninges</tissue>
    </source>
</reference>
<organism evidence="1 2">
    <name type="scientific">Parelaphostrongylus tenuis</name>
    <name type="common">Meningeal worm</name>
    <dbReference type="NCBI Taxonomy" id="148309"/>
    <lineage>
        <taxon>Eukaryota</taxon>
        <taxon>Metazoa</taxon>
        <taxon>Ecdysozoa</taxon>
        <taxon>Nematoda</taxon>
        <taxon>Chromadorea</taxon>
        <taxon>Rhabditida</taxon>
        <taxon>Rhabditina</taxon>
        <taxon>Rhabditomorpha</taxon>
        <taxon>Strongyloidea</taxon>
        <taxon>Metastrongylidae</taxon>
        <taxon>Parelaphostrongylus</taxon>
    </lineage>
</organism>
<accession>A0AAD5WI03</accession>
<comment type="caution">
    <text evidence="1">The sequence shown here is derived from an EMBL/GenBank/DDBJ whole genome shotgun (WGS) entry which is preliminary data.</text>
</comment>
<keyword evidence="2" id="KW-1185">Reference proteome</keyword>